<organism evidence="10 11">
    <name type="scientific">Paenibacillus whitsoniae</name>
    <dbReference type="NCBI Taxonomy" id="2496558"/>
    <lineage>
        <taxon>Bacteria</taxon>
        <taxon>Bacillati</taxon>
        <taxon>Bacillota</taxon>
        <taxon>Bacilli</taxon>
        <taxon>Bacillales</taxon>
        <taxon>Paenibacillaceae</taxon>
        <taxon>Paenibacillus</taxon>
    </lineage>
</organism>
<comment type="similarity">
    <text evidence="5">Belongs to the methyl-accepting chemotaxis (MCP) protein family.</text>
</comment>
<sequence length="590" mass="64006">MNINMSAKTKSTGSRNRHRFNLSILRHLKLRFKLLLMNAIAILFMLIIGFTGYYNMDKMSSNTTKMYEESLLSVKWINQLEASYNESSSNLLEMMLSTDVMYKGKLKENLDKSLTTIQDLDGKVKGQMRGSEELKGYQSFNELNAKYLELVGKTITAATQNNQVAYQVFNNEVAPQRTKTIEALNALVQLKETAADNSQKDSSHDSAVSHVVIILTIVAAIVLMTGMALVLNMIVTKPIHHLQANMVKAAEGDLSAQGDYPYQDEVGRLTTSFNEMTKSIRSLVAQIAENALTLSASSQELLASSEQSAMAARQVAGSSQKLSGDFERQFSSVLQANEAVGQMVTNTKRINESAQEVTQLVGRATTASREGQESISSIALQMNDISDSVREVGGVIDELGRNADKIGQIIHAINEISTQTNLLSLNAAIEAARAGEAGRGFAVVAGEVRKLAEQTAASARNITGLVSTIQSQIHHAVQAMQTGAGKVETGLTISEQAQESFVHIAASVEEVNAKVEVVNLNIQQLVAANLQIEQVMRTVSEVSEVGISVSQETSAASQQQMATTEEIENSAKSLAGLAEELQISLHKFKV</sequence>
<feature type="transmembrane region" description="Helical" evidence="7">
    <location>
        <begin position="34"/>
        <end position="54"/>
    </location>
</feature>
<protein>
    <submittedName>
        <fullName evidence="10">Methyl-accepting chemotaxis protein</fullName>
    </submittedName>
</protein>
<dbReference type="SUPFAM" id="SSF58104">
    <property type="entry name" value="Methyl-accepting chemotaxis protein (MCP) signaling domain"/>
    <property type="match status" value="1"/>
</dbReference>
<dbReference type="GO" id="GO:0004888">
    <property type="term" value="F:transmembrane signaling receptor activity"/>
    <property type="evidence" value="ECO:0007669"/>
    <property type="project" value="InterPro"/>
</dbReference>
<dbReference type="Pfam" id="PF12729">
    <property type="entry name" value="4HB_MCP_1"/>
    <property type="match status" value="1"/>
</dbReference>
<evidence type="ECO:0000256" key="5">
    <source>
        <dbReference type="ARBA" id="ARBA00029447"/>
    </source>
</evidence>
<dbReference type="InterPro" id="IPR024478">
    <property type="entry name" value="HlyB_4HB_MCP"/>
</dbReference>
<evidence type="ECO:0000256" key="6">
    <source>
        <dbReference type="PROSITE-ProRule" id="PRU00284"/>
    </source>
</evidence>
<feature type="domain" description="HAMP" evidence="9">
    <location>
        <begin position="233"/>
        <end position="285"/>
    </location>
</feature>
<dbReference type="Gene3D" id="1.10.287.950">
    <property type="entry name" value="Methyl-accepting chemotaxis protein"/>
    <property type="match status" value="1"/>
</dbReference>
<dbReference type="Pfam" id="PF00015">
    <property type="entry name" value="MCPsignal"/>
    <property type="match status" value="1"/>
</dbReference>
<dbReference type="Proteomes" id="UP000276128">
    <property type="component" value="Unassembled WGS sequence"/>
</dbReference>
<feature type="transmembrane region" description="Helical" evidence="7">
    <location>
        <begin position="207"/>
        <end position="231"/>
    </location>
</feature>
<evidence type="ECO:0000256" key="7">
    <source>
        <dbReference type="SAM" id="Phobius"/>
    </source>
</evidence>
<dbReference type="GO" id="GO:0005886">
    <property type="term" value="C:plasma membrane"/>
    <property type="evidence" value="ECO:0007669"/>
    <property type="project" value="UniProtKB-SubCell"/>
</dbReference>
<dbReference type="GO" id="GO:0007165">
    <property type="term" value="P:signal transduction"/>
    <property type="evidence" value="ECO:0007669"/>
    <property type="project" value="UniProtKB-KW"/>
</dbReference>
<dbReference type="Gene3D" id="6.10.340.10">
    <property type="match status" value="1"/>
</dbReference>
<evidence type="ECO:0000259" key="8">
    <source>
        <dbReference type="PROSITE" id="PS50111"/>
    </source>
</evidence>
<keyword evidence="11" id="KW-1185">Reference proteome</keyword>
<evidence type="ECO:0000256" key="4">
    <source>
        <dbReference type="ARBA" id="ARBA00023224"/>
    </source>
</evidence>
<comment type="subcellular location">
    <subcellularLocation>
        <location evidence="1">Cell membrane</location>
    </subcellularLocation>
</comment>
<keyword evidence="3 7" id="KW-0472">Membrane</keyword>
<dbReference type="PROSITE" id="PS50885">
    <property type="entry name" value="HAMP"/>
    <property type="match status" value="1"/>
</dbReference>
<proteinExistence type="inferred from homology"/>
<keyword evidence="7" id="KW-0812">Transmembrane</keyword>
<dbReference type="AlphaFoldDB" id="A0A3S0CTH2"/>
<reference evidence="10 11" key="1">
    <citation type="submission" date="2018-12" db="EMBL/GenBank/DDBJ databases">
        <title>Bacillus ochoae sp. nov., Paenibacillus whitsoniae sp. nov., Paenibacillus spiritus sp. nov. Isolated from the Mars Exploration Rover during spacecraft assembly.</title>
        <authorList>
            <person name="Seuylemezian A."/>
            <person name="Vaishampayan P."/>
        </authorList>
    </citation>
    <scope>NUCLEOTIDE SEQUENCE [LARGE SCALE GENOMIC DNA]</scope>
    <source>
        <strain evidence="10 11">MER 54</strain>
    </source>
</reference>
<dbReference type="CDD" id="cd06225">
    <property type="entry name" value="HAMP"/>
    <property type="match status" value="1"/>
</dbReference>
<keyword evidence="4 6" id="KW-0807">Transducer</keyword>
<comment type="caution">
    <text evidence="10">The sequence shown here is derived from an EMBL/GenBank/DDBJ whole genome shotgun (WGS) entry which is preliminary data.</text>
</comment>
<keyword evidence="2" id="KW-1003">Cell membrane</keyword>
<dbReference type="OrthoDB" id="358716at2"/>
<dbReference type="RefSeq" id="WP_126142616.1">
    <property type="nucleotide sequence ID" value="NZ_RXHU01000054.1"/>
</dbReference>
<evidence type="ECO:0000256" key="1">
    <source>
        <dbReference type="ARBA" id="ARBA00004236"/>
    </source>
</evidence>
<dbReference type="SMART" id="SM00283">
    <property type="entry name" value="MA"/>
    <property type="match status" value="1"/>
</dbReference>
<name>A0A3S0CTH2_9BACL</name>
<dbReference type="PANTHER" id="PTHR32089:SF112">
    <property type="entry name" value="LYSOZYME-LIKE PROTEIN-RELATED"/>
    <property type="match status" value="1"/>
</dbReference>
<evidence type="ECO:0000259" key="9">
    <source>
        <dbReference type="PROSITE" id="PS50885"/>
    </source>
</evidence>
<keyword evidence="7" id="KW-1133">Transmembrane helix</keyword>
<dbReference type="InterPro" id="IPR004089">
    <property type="entry name" value="MCPsignal_dom"/>
</dbReference>
<dbReference type="InterPro" id="IPR003660">
    <property type="entry name" value="HAMP_dom"/>
</dbReference>
<dbReference type="PANTHER" id="PTHR32089">
    <property type="entry name" value="METHYL-ACCEPTING CHEMOTAXIS PROTEIN MCPB"/>
    <property type="match status" value="1"/>
</dbReference>
<feature type="domain" description="Methyl-accepting transducer" evidence="8">
    <location>
        <begin position="304"/>
        <end position="575"/>
    </location>
</feature>
<gene>
    <name evidence="10" type="ORF">EJQ19_17990</name>
</gene>
<dbReference type="Pfam" id="PF00672">
    <property type="entry name" value="HAMP"/>
    <property type="match status" value="1"/>
</dbReference>
<dbReference type="InterPro" id="IPR004090">
    <property type="entry name" value="Chemotax_Me-accpt_rcpt"/>
</dbReference>
<dbReference type="PRINTS" id="PR00260">
    <property type="entry name" value="CHEMTRNSDUCR"/>
</dbReference>
<dbReference type="PROSITE" id="PS50111">
    <property type="entry name" value="CHEMOTAXIS_TRANSDUC_2"/>
    <property type="match status" value="1"/>
</dbReference>
<evidence type="ECO:0000256" key="2">
    <source>
        <dbReference type="ARBA" id="ARBA00022475"/>
    </source>
</evidence>
<dbReference type="SMART" id="SM00304">
    <property type="entry name" value="HAMP"/>
    <property type="match status" value="1"/>
</dbReference>
<dbReference type="CDD" id="cd11386">
    <property type="entry name" value="MCP_signal"/>
    <property type="match status" value="1"/>
</dbReference>
<dbReference type="GO" id="GO:0006935">
    <property type="term" value="P:chemotaxis"/>
    <property type="evidence" value="ECO:0007669"/>
    <property type="project" value="InterPro"/>
</dbReference>
<dbReference type="EMBL" id="RXHU01000054">
    <property type="protein sequence ID" value="RTE08315.1"/>
    <property type="molecule type" value="Genomic_DNA"/>
</dbReference>
<evidence type="ECO:0000313" key="10">
    <source>
        <dbReference type="EMBL" id="RTE08315.1"/>
    </source>
</evidence>
<evidence type="ECO:0000313" key="11">
    <source>
        <dbReference type="Proteomes" id="UP000276128"/>
    </source>
</evidence>
<accession>A0A3S0CTH2</accession>
<evidence type="ECO:0000256" key="3">
    <source>
        <dbReference type="ARBA" id="ARBA00023136"/>
    </source>
</evidence>